<keyword evidence="4" id="KW-0378">Hydrolase</keyword>
<dbReference type="SUPFAM" id="SSF55945">
    <property type="entry name" value="TATA-box binding protein-like"/>
    <property type="match status" value="1"/>
</dbReference>
<dbReference type="PANTHER" id="PTHR43003:SF12">
    <property type="entry name" value="DNA-3-METHYLADENINE GLYCOSYLASE"/>
    <property type="match status" value="1"/>
</dbReference>
<evidence type="ECO:0000256" key="4">
    <source>
        <dbReference type="ARBA" id="ARBA00022801"/>
    </source>
</evidence>
<accession>A0ABW4YMV5</accession>
<name>A0ABW4YMV5_9BACL</name>
<dbReference type="Proteomes" id="UP001597362">
    <property type="component" value="Unassembled WGS sequence"/>
</dbReference>
<evidence type="ECO:0000313" key="7">
    <source>
        <dbReference type="EMBL" id="MFD2116882.1"/>
    </source>
</evidence>
<dbReference type="Pfam" id="PF00730">
    <property type="entry name" value="HhH-GPD"/>
    <property type="match status" value="1"/>
</dbReference>
<evidence type="ECO:0000256" key="1">
    <source>
        <dbReference type="ARBA" id="ARBA00000086"/>
    </source>
</evidence>
<organism evidence="7 8">
    <name type="scientific">Paenibacillus yanchengensis</name>
    <dbReference type="NCBI Taxonomy" id="2035833"/>
    <lineage>
        <taxon>Bacteria</taxon>
        <taxon>Bacillati</taxon>
        <taxon>Bacillota</taxon>
        <taxon>Bacilli</taxon>
        <taxon>Bacillales</taxon>
        <taxon>Paenibacillaceae</taxon>
        <taxon>Paenibacillus</taxon>
    </lineage>
</organism>
<sequence>MNGFSFKIATTPPFSFHKCLIYMQRSPLEISYKIQDNKITRLLSFSHDELPYLIEISSENDQHIIVTVLNHSTINLLQEQEIRQYIVEWFDLDRDLQSFARLVKQDAFLRETIEPLLGLRLIGVPDLFEALCWAIAGQQVNLPFAYRLKAQLVKQFGEKLIWNDDTYYLFPTAASLVDVTVEQLQLLQFTRAKAQTILRVAAQINEGSLSRQQLLDLPDYSLAEQRLVQIKGIGPWTANYVRMRCLRDENAYLPTDVGLQKVLAHWLQLPQKPTVMEIEHLFANWRNHSAYITFYLWSTLYH</sequence>
<dbReference type="PANTHER" id="PTHR43003">
    <property type="entry name" value="DNA-3-METHYLADENINE GLYCOSYLASE"/>
    <property type="match status" value="1"/>
</dbReference>
<dbReference type="CDD" id="cd00056">
    <property type="entry name" value="ENDO3c"/>
    <property type="match status" value="1"/>
</dbReference>
<dbReference type="RefSeq" id="WP_377773486.1">
    <property type="nucleotide sequence ID" value="NZ_JBHUHO010000032.1"/>
</dbReference>
<dbReference type="InterPro" id="IPR011257">
    <property type="entry name" value="DNA_glycosylase"/>
</dbReference>
<dbReference type="InterPro" id="IPR012904">
    <property type="entry name" value="OGG_N"/>
</dbReference>
<dbReference type="Gene3D" id="3.30.310.20">
    <property type="entry name" value="DNA-3-methyladenine glycosylase AlkA, N-terminal domain"/>
    <property type="match status" value="1"/>
</dbReference>
<evidence type="ECO:0000256" key="2">
    <source>
        <dbReference type="ARBA" id="ARBA00012000"/>
    </source>
</evidence>
<keyword evidence="8" id="KW-1185">Reference proteome</keyword>
<protein>
    <recommendedName>
        <fullName evidence="2">DNA-3-methyladenine glycosylase II</fullName>
        <ecNumber evidence="2">3.2.2.21</ecNumber>
    </recommendedName>
</protein>
<evidence type="ECO:0000256" key="5">
    <source>
        <dbReference type="ARBA" id="ARBA00023204"/>
    </source>
</evidence>
<dbReference type="InterPro" id="IPR051912">
    <property type="entry name" value="Alkylbase_DNA_Glycosylase/TA"/>
</dbReference>
<dbReference type="InterPro" id="IPR003265">
    <property type="entry name" value="HhH-GPD_domain"/>
</dbReference>
<dbReference type="InterPro" id="IPR023170">
    <property type="entry name" value="HhH_base_excis_C"/>
</dbReference>
<dbReference type="EC" id="3.2.2.21" evidence="2"/>
<dbReference type="Gene3D" id="1.10.1670.10">
    <property type="entry name" value="Helix-hairpin-Helix base-excision DNA repair enzymes (C-terminal)"/>
    <property type="match status" value="1"/>
</dbReference>
<evidence type="ECO:0000313" key="8">
    <source>
        <dbReference type="Proteomes" id="UP001597362"/>
    </source>
</evidence>
<dbReference type="InterPro" id="IPR037046">
    <property type="entry name" value="AlkA_N_sf"/>
</dbReference>
<keyword evidence="3" id="KW-0227">DNA damage</keyword>
<dbReference type="Gene3D" id="1.10.340.30">
    <property type="entry name" value="Hypothetical protein, domain 2"/>
    <property type="match status" value="1"/>
</dbReference>
<dbReference type="EMBL" id="JBHUHO010000032">
    <property type="protein sequence ID" value="MFD2116882.1"/>
    <property type="molecule type" value="Genomic_DNA"/>
</dbReference>
<dbReference type="SUPFAM" id="SSF48150">
    <property type="entry name" value="DNA-glycosylase"/>
    <property type="match status" value="1"/>
</dbReference>
<comment type="catalytic activity">
    <reaction evidence="1">
        <text>Hydrolysis of alkylated DNA, releasing 3-methyladenine, 3-methylguanine, 7-methylguanine and 7-methyladenine.</text>
        <dbReference type="EC" id="3.2.2.21"/>
    </reaction>
</comment>
<keyword evidence="5" id="KW-0234">DNA repair</keyword>
<dbReference type="Pfam" id="PF07934">
    <property type="entry name" value="OGG_N"/>
    <property type="match status" value="1"/>
</dbReference>
<comment type="caution">
    <text evidence="7">The sequence shown here is derived from an EMBL/GenBank/DDBJ whole genome shotgun (WGS) entry which is preliminary data.</text>
</comment>
<feature type="domain" description="HhH-GPD" evidence="6">
    <location>
        <begin position="136"/>
        <end position="301"/>
    </location>
</feature>
<reference evidence="8" key="1">
    <citation type="journal article" date="2019" name="Int. J. Syst. Evol. Microbiol.">
        <title>The Global Catalogue of Microorganisms (GCM) 10K type strain sequencing project: providing services to taxonomists for standard genome sequencing and annotation.</title>
        <authorList>
            <consortium name="The Broad Institute Genomics Platform"/>
            <consortium name="The Broad Institute Genome Sequencing Center for Infectious Disease"/>
            <person name="Wu L."/>
            <person name="Ma J."/>
        </authorList>
    </citation>
    <scope>NUCLEOTIDE SEQUENCE [LARGE SCALE GENOMIC DNA]</scope>
    <source>
        <strain evidence="8">GH52</strain>
    </source>
</reference>
<evidence type="ECO:0000259" key="6">
    <source>
        <dbReference type="SMART" id="SM00478"/>
    </source>
</evidence>
<proteinExistence type="predicted"/>
<gene>
    <name evidence="7" type="ORF">ACFSJH_14230</name>
</gene>
<evidence type="ECO:0000256" key="3">
    <source>
        <dbReference type="ARBA" id="ARBA00022763"/>
    </source>
</evidence>
<dbReference type="SMART" id="SM00478">
    <property type="entry name" value="ENDO3c"/>
    <property type="match status" value="1"/>
</dbReference>